<organism evidence="2 3">
    <name type="scientific">Chlorella ohadii</name>
    <dbReference type="NCBI Taxonomy" id="2649997"/>
    <lineage>
        <taxon>Eukaryota</taxon>
        <taxon>Viridiplantae</taxon>
        <taxon>Chlorophyta</taxon>
        <taxon>core chlorophytes</taxon>
        <taxon>Trebouxiophyceae</taxon>
        <taxon>Chlorellales</taxon>
        <taxon>Chlorellaceae</taxon>
        <taxon>Chlorella clade</taxon>
        <taxon>Chlorella</taxon>
    </lineage>
</organism>
<feature type="region of interest" description="Disordered" evidence="1">
    <location>
        <begin position="257"/>
        <end position="278"/>
    </location>
</feature>
<evidence type="ECO:0000256" key="1">
    <source>
        <dbReference type="SAM" id="MobiDB-lite"/>
    </source>
</evidence>
<keyword evidence="3" id="KW-1185">Reference proteome</keyword>
<reference evidence="2" key="1">
    <citation type="submission" date="2020-11" db="EMBL/GenBank/DDBJ databases">
        <title>Chlorella ohadii genome sequencing and assembly.</title>
        <authorList>
            <person name="Murik O."/>
            <person name="Treves H."/>
            <person name="Kedem I."/>
            <person name="Shotland Y."/>
            <person name="Kaplan A."/>
        </authorList>
    </citation>
    <scope>NUCLEOTIDE SEQUENCE</scope>
    <source>
        <strain evidence="2">1</strain>
    </source>
</reference>
<feature type="compositionally biased region" description="Low complexity" evidence="1">
    <location>
        <begin position="827"/>
        <end position="836"/>
    </location>
</feature>
<dbReference type="SUPFAM" id="SSF48452">
    <property type="entry name" value="TPR-like"/>
    <property type="match status" value="1"/>
</dbReference>
<comment type="caution">
    <text evidence="2">The sequence shown here is derived from an EMBL/GenBank/DDBJ whole genome shotgun (WGS) entry which is preliminary data.</text>
</comment>
<feature type="compositionally biased region" description="Low complexity" evidence="1">
    <location>
        <begin position="765"/>
        <end position="781"/>
    </location>
</feature>
<dbReference type="AlphaFoldDB" id="A0AAD5H901"/>
<dbReference type="InterPro" id="IPR011990">
    <property type="entry name" value="TPR-like_helical_dom_sf"/>
</dbReference>
<accession>A0AAD5H901</accession>
<name>A0AAD5H901_9CHLO</name>
<dbReference type="Proteomes" id="UP001205105">
    <property type="component" value="Unassembled WGS sequence"/>
</dbReference>
<evidence type="ECO:0000313" key="3">
    <source>
        <dbReference type="Proteomes" id="UP001205105"/>
    </source>
</evidence>
<gene>
    <name evidence="2" type="ORF">COHA_002170</name>
</gene>
<feature type="region of interest" description="Disordered" evidence="1">
    <location>
        <begin position="372"/>
        <end position="391"/>
    </location>
</feature>
<proteinExistence type="predicted"/>
<protein>
    <submittedName>
        <fullName evidence="2">Uncharacterized protein</fullName>
    </submittedName>
</protein>
<dbReference type="EMBL" id="JADXDR010000032">
    <property type="protein sequence ID" value="KAI7844372.1"/>
    <property type="molecule type" value="Genomic_DNA"/>
</dbReference>
<sequence length="842" mass="91150">MPLRRCGECAACLVDKKKRPPCLELQRQRLERQNAADGGAGLEEGGPLAGGEEAQMLEGQRAGGMPRTASGRLAFQGDKSLMLFTSPYDRKTRFQHLANLVFLLRHSVATHDWRRVAGLAATLLASDRAENLGEKWMFRHPDSRARVAEALEAGKQHCWLLLQHHPDALSYEQTRRYLQQWAVFQIAPAGKEAVLLQLARYCREQGHATDAWDFLSTQQFSTAAAEAQRHALMGGIRAEAWMQAMRGAAQQMAVVQHPTGSPNKRRRGGPQRSAAWEPWQHSAQITARAGRMARELHEQAVESCQKSLELQPEATLVAHMLAQLQLAAGDANVWQHLAATLVQAAALLAQCQQRLSELQQQRQALLPRSLHEAHQQLQRRQHGEGSSREQERWAELQELTAAAVEAQGQLRLALQAYERCCAVVEGRLWWRDAHLLPQPAETVAAALQTGSADPAVVLALAAVNAFLHPLWQRQAVQQWRASGGAIPLPRLLHNVLSRHSAAALHAAGHEQEAAALRAAVKLCRKAAAAAAGAAEASSSGGHATAALASIARQRADFWRAARRPWKPPAGWVPVPLGARHPQLGRIDPLPHQWWACFPQYRRKQRHDARDGEPEAAAAATAGGAEAAAEPWAATIAAAAAAIMAAAGTSPGLTPASQAPYQPVIGGRRQPQALRRLQAPPQPGVRSILKGSQEQPLDDEWPGASQAQQAPGSGRAARRVQFQLPHSPSAGAARERGSQQQQQVQEQQHEAEDMDVDGSGSMERPQQGAAAAAAGQADGGAAPRHGKGRRRLLPQLPAALAEDDGDGGSGMGAGTGAWRAKLQRRRSSLQQQQQQQQPRGSGW</sequence>
<feature type="compositionally biased region" description="Basic and acidic residues" evidence="1">
    <location>
        <begin position="381"/>
        <end position="391"/>
    </location>
</feature>
<feature type="region of interest" description="Disordered" evidence="1">
    <location>
        <begin position="677"/>
        <end position="842"/>
    </location>
</feature>
<evidence type="ECO:0000313" key="2">
    <source>
        <dbReference type="EMBL" id="KAI7844372.1"/>
    </source>
</evidence>